<evidence type="ECO:0000256" key="5">
    <source>
        <dbReference type="ARBA" id="ARBA00022989"/>
    </source>
</evidence>
<comment type="function">
    <text evidence="7">Part of the tripartite ATP-independent periplasmic (TRAP) transport system.</text>
</comment>
<evidence type="ECO:0000256" key="8">
    <source>
        <dbReference type="SAM" id="Phobius"/>
    </source>
</evidence>
<accession>A0ABY7SYU4</accession>
<dbReference type="Pfam" id="PF06808">
    <property type="entry name" value="DctM"/>
    <property type="match status" value="1"/>
</dbReference>
<keyword evidence="3 7" id="KW-0997">Cell inner membrane</keyword>
<dbReference type="PANTHER" id="PTHR33362:SF5">
    <property type="entry name" value="C4-DICARBOXYLATE TRAP TRANSPORTER LARGE PERMEASE PROTEIN DCTM"/>
    <property type="match status" value="1"/>
</dbReference>
<feature type="domain" description="TRAP C4-dicarboxylate transport system permease DctM subunit" evidence="9">
    <location>
        <begin position="12"/>
        <end position="441"/>
    </location>
</feature>
<evidence type="ECO:0000313" key="10">
    <source>
        <dbReference type="EMBL" id="WCR12116.1"/>
    </source>
</evidence>
<dbReference type="EMBL" id="CP067134">
    <property type="protein sequence ID" value="WCR12116.1"/>
    <property type="molecule type" value="Genomic_DNA"/>
</dbReference>
<gene>
    <name evidence="10" type="ORF">JHW45_07215</name>
</gene>
<feature type="transmembrane region" description="Helical" evidence="8">
    <location>
        <begin position="422"/>
        <end position="446"/>
    </location>
</feature>
<dbReference type="Proteomes" id="UP001218412">
    <property type="component" value="Chromosome"/>
</dbReference>
<dbReference type="PANTHER" id="PTHR33362">
    <property type="entry name" value="SIALIC ACID TRAP TRANSPORTER PERMEASE PROTEIN SIAT-RELATED"/>
    <property type="match status" value="1"/>
</dbReference>
<evidence type="ECO:0000256" key="7">
    <source>
        <dbReference type="RuleBase" id="RU369079"/>
    </source>
</evidence>
<feature type="transmembrane region" description="Helical" evidence="8">
    <location>
        <begin position="27"/>
        <end position="48"/>
    </location>
</feature>
<keyword evidence="2" id="KW-1003">Cell membrane</keyword>
<feature type="transmembrane region" description="Helical" evidence="8">
    <location>
        <begin position="380"/>
        <end position="410"/>
    </location>
</feature>
<evidence type="ECO:0000259" key="9">
    <source>
        <dbReference type="Pfam" id="PF06808"/>
    </source>
</evidence>
<dbReference type="InterPro" id="IPR004681">
    <property type="entry name" value="TRAP_DctM"/>
</dbReference>
<dbReference type="InterPro" id="IPR010656">
    <property type="entry name" value="DctM"/>
</dbReference>
<feature type="transmembrane region" description="Helical" evidence="8">
    <location>
        <begin position="311"/>
        <end position="334"/>
    </location>
</feature>
<keyword evidence="7" id="KW-0813">Transport</keyword>
<evidence type="ECO:0000256" key="6">
    <source>
        <dbReference type="ARBA" id="ARBA00023136"/>
    </source>
</evidence>
<comment type="subcellular location">
    <subcellularLocation>
        <location evidence="1 7">Cell inner membrane</location>
        <topology evidence="1 7">Multi-pass membrane protein</topology>
    </subcellularLocation>
</comment>
<dbReference type="PIRSF" id="PIRSF006066">
    <property type="entry name" value="HI0050"/>
    <property type="match status" value="1"/>
</dbReference>
<evidence type="ECO:0000256" key="3">
    <source>
        <dbReference type="ARBA" id="ARBA00022519"/>
    </source>
</evidence>
<evidence type="ECO:0000256" key="1">
    <source>
        <dbReference type="ARBA" id="ARBA00004429"/>
    </source>
</evidence>
<feature type="transmembrane region" description="Helical" evidence="8">
    <location>
        <begin position="5"/>
        <end position="21"/>
    </location>
</feature>
<name>A0ABY7SYU4_9RHOB</name>
<evidence type="ECO:0000256" key="4">
    <source>
        <dbReference type="ARBA" id="ARBA00022692"/>
    </source>
</evidence>
<proteinExistence type="predicted"/>
<evidence type="ECO:0000313" key="11">
    <source>
        <dbReference type="Proteomes" id="UP001218412"/>
    </source>
</evidence>
<dbReference type="RefSeq" id="WP_272860215.1">
    <property type="nucleotide sequence ID" value="NZ_CP067134.1"/>
</dbReference>
<keyword evidence="6 8" id="KW-0472">Membrane</keyword>
<feature type="transmembrane region" description="Helical" evidence="8">
    <location>
        <begin position="60"/>
        <end position="81"/>
    </location>
</feature>
<feature type="transmembrane region" description="Helical" evidence="8">
    <location>
        <begin position="175"/>
        <end position="202"/>
    </location>
</feature>
<reference evidence="10 11" key="1">
    <citation type="submission" date="2021-01" db="EMBL/GenBank/DDBJ databases">
        <title>Biogeographic distribution of Paracoccus.</title>
        <authorList>
            <person name="Hollensteiner J."/>
            <person name="Leineberger J."/>
            <person name="Brinkhoff T."/>
            <person name="Daniel R."/>
        </authorList>
    </citation>
    <scope>NUCLEOTIDE SEQUENCE [LARGE SCALE GENOMIC DNA]</scope>
    <source>
        <strain evidence="10 11">LMG25392</strain>
    </source>
</reference>
<keyword evidence="5 8" id="KW-1133">Transmembrane helix</keyword>
<feature type="transmembrane region" description="Helical" evidence="8">
    <location>
        <begin position="223"/>
        <end position="241"/>
    </location>
</feature>
<feature type="transmembrane region" description="Helical" evidence="8">
    <location>
        <begin position="341"/>
        <end position="360"/>
    </location>
</feature>
<feature type="transmembrane region" description="Helical" evidence="8">
    <location>
        <begin position="275"/>
        <end position="299"/>
    </location>
</feature>
<feature type="transmembrane region" description="Helical" evidence="8">
    <location>
        <begin position="101"/>
        <end position="120"/>
    </location>
</feature>
<organism evidence="10 11">
    <name type="scientific">Paracoccus stylophorae</name>
    <dbReference type="NCBI Taxonomy" id="659350"/>
    <lineage>
        <taxon>Bacteria</taxon>
        <taxon>Pseudomonadati</taxon>
        <taxon>Pseudomonadota</taxon>
        <taxon>Alphaproteobacteria</taxon>
        <taxon>Rhodobacterales</taxon>
        <taxon>Paracoccaceae</taxon>
        <taxon>Paracoccus</taxon>
    </lineage>
</organism>
<keyword evidence="11" id="KW-1185">Reference proteome</keyword>
<keyword evidence="4 8" id="KW-0812">Transmembrane</keyword>
<evidence type="ECO:0000256" key="2">
    <source>
        <dbReference type="ARBA" id="ARBA00022475"/>
    </source>
</evidence>
<protein>
    <submittedName>
        <fullName evidence="10">TRAP transporter large permease</fullName>
    </submittedName>
</protein>
<sequence>MPDPITLGFIALALLVVLIALRMPIAYAMIIVGGGGIAVVNGLSLLLSQLKTLAYGQFSVYDLTVVPMFILMGELAVVAGLSQALFRGANAWLGWMRGGTAMAAIAGCAGFGAVCGSSLATASTMGKVALPELKRYNYSGALATSTLAAGGVLGILIPPSVILIIYAIIVEANIVTMFAAALLPGILAVLLFLATIAIYVAIWPGAGPKGGAADRAEFRAATLGLLPVVGIFGIVLGGIYGGLFNPTPAAAVGVALVTIYGLARGRIRLATMKAALFATAATSGMIYLILLGAELMKIFMSRIGLPQQAAAWIIESGLAPMMVLVLILVVLIALGCLLDSLSMILLVIPFFWPMLMEINGGLYQGAEGAGFGMSTDDLKIWFGILALIVVELGLITPPVGMNVFVISALAKDTPMIETFKGVAPFFLAEILRVILLLSFPVISLWLPHLLGG</sequence>
<feature type="transmembrane region" description="Helical" evidence="8">
    <location>
        <begin position="141"/>
        <end position="169"/>
    </location>
</feature>